<feature type="domain" description="Elongation factor G-binding protein C-terminal treble-clef zinc-finger" evidence="2">
    <location>
        <begin position="98"/>
        <end position="198"/>
    </location>
</feature>
<evidence type="ECO:0000259" key="1">
    <source>
        <dbReference type="Pfam" id="PF07299"/>
    </source>
</evidence>
<organism evidence="3 4">
    <name type="scientific">Lysinibacillus louembei</name>
    <dbReference type="NCBI Taxonomy" id="1470088"/>
    <lineage>
        <taxon>Bacteria</taxon>
        <taxon>Bacillati</taxon>
        <taxon>Bacillota</taxon>
        <taxon>Bacilli</taxon>
        <taxon>Bacillales</taxon>
        <taxon>Bacillaceae</taxon>
        <taxon>Lysinibacillus</taxon>
    </lineage>
</organism>
<dbReference type="Pfam" id="PF07299">
    <property type="entry name" value="EF-G-binding_N"/>
    <property type="match status" value="1"/>
</dbReference>
<evidence type="ECO:0000259" key="2">
    <source>
        <dbReference type="Pfam" id="PF16571"/>
    </source>
</evidence>
<name>A0ABZ0S1S3_9BACI</name>
<dbReference type="InterPro" id="IPR038344">
    <property type="entry name" value="EF-G_N_sf"/>
</dbReference>
<dbReference type="CDD" id="cd16342">
    <property type="entry name" value="FusC_FusB"/>
    <property type="match status" value="1"/>
</dbReference>
<evidence type="ECO:0000313" key="3">
    <source>
        <dbReference type="EMBL" id="WPK13441.1"/>
    </source>
</evidence>
<gene>
    <name evidence="3" type="ORF">R6U77_07125</name>
</gene>
<reference evidence="3 4" key="1">
    <citation type="submission" date="2023-09" db="EMBL/GenBank/DDBJ databases">
        <authorList>
            <person name="Page C.A."/>
            <person name="Perez-Diaz I.M."/>
        </authorList>
    </citation>
    <scope>NUCLEOTIDE SEQUENCE [LARGE SCALE GENOMIC DNA]</scope>
    <source>
        <strain evidence="3 4">Ll15</strain>
    </source>
</reference>
<dbReference type="InterPro" id="IPR010841">
    <property type="entry name" value="EF-G-binding_N"/>
</dbReference>
<protein>
    <submittedName>
        <fullName evidence="3">FusB/FusC family EF-G-binding protein</fullName>
    </submittedName>
</protein>
<dbReference type="Pfam" id="PF16571">
    <property type="entry name" value="FBP_C"/>
    <property type="match status" value="1"/>
</dbReference>
<proteinExistence type="predicted"/>
<accession>A0ABZ0S1S3</accession>
<evidence type="ECO:0000313" key="4">
    <source>
        <dbReference type="Proteomes" id="UP001322664"/>
    </source>
</evidence>
<feature type="domain" description="Elongation factor G-binding protein N-terminal" evidence="1">
    <location>
        <begin position="4"/>
        <end position="85"/>
    </location>
</feature>
<dbReference type="Gene3D" id="1.20.1280.250">
    <property type="match status" value="1"/>
</dbReference>
<keyword evidence="4" id="KW-1185">Reference proteome</keyword>
<dbReference type="EMBL" id="CP137624">
    <property type="protein sequence ID" value="WPK13441.1"/>
    <property type="molecule type" value="Genomic_DNA"/>
</dbReference>
<dbReference type="Proteomes" id="UP001322664">
    <property type="component" value="Chromosome"/>
</dbReference>
<sequence>MTPFLTVAEVRLIEQQLMKIVNAKASSKDANILATVRELAMATLNEKLPLGEDKETLLKAAEAVEDRLDVTLFLENLHVYTIPFKAISEKGIEKLFKKEKKLKMPKLDEVNWKGISYLSWQDIGTHRQYMIIEREGQFTGLKGTVSGTNAKGICAICNEHSDVHLFTAKVKGQADAYKSYSQYICDDVEKCNHRIKDYERLVQFVENNLV</sequence>
<dbReference type="RefSeq" id="WP_293921670.1">
    <property type="nucleotide sequence ID" value="NZ_CP137624.1"/>
</dbReference>
<dbReference type="InterPro" id="IPR032330">
    <property type="entry name" value="EF-G-binding_C"/>
</dbReference>